<dbReference type="PANTHER" id="PTHR45858">
    <property type="entry name" value="FERM DOMAIN CONTAINING PROTEIN"/>
    <property type="match status" value="1"/>
</dbReference>
<evidence type="ECO:0000313" key="3">
    <source>
        <dbReference type="Proteomes" id="UP000271162"/>
    </source>
</evidence>
<dbReference type="WBParaSite" id="NBR_0000687901-mRNA-1">
    <property type="protein sequence ID" value="NBR_0000687901-mRNA-1"/>
    <property type="gene ID" value="NBR_0000687901"/>
</dbReference>
<evidence type="ECO:0000259" key="1">
    <source>
        <dbReference type="PROSITE" id="PS50003"/>
    </source>
</evidence>
<keyword evidence="3" id="KW-1185">Reference proteome</keyword>
<sequence>MINSMSVAESKLDYEIWPELSIIYPDMEEAANNNNREVREDLLDHERSAARDLRLVCENLPRFLEMVLESSCVLMEMSKKLMDLKESQTAFLEEISSAENFEESSQCYMPLNWVLLKILNRIVAWRPILTRLVEWQLSEGINDADFGPIRVALEKIARFADNSRKQREAIIEFVALLQLEFDTNTQGLLTQPNRDISSAVKHDVKNRLDLPPIVSENDQRNSTSKCDAVNEDLQTKERRKLSPLQVCWYRKATLSIHQIYDIIDVCQSGYLLRKLRNSNGWQRLWTELSSHTLFFYKTHKDSAPLANLPLLEYKLCMPSVVDRVHHSNCFKLVYSSHEYFFRTSGSYSFQRWTESIRKAAVSRAVPDFTSELALWVRTFFEEKEIDEWQ</sequence>
<dbReference type="InterPro" id="IPR011993">
    <property type="entry name" value="PH-like_dom_sf"/>
</dbReference>
<gene>
    <name evidence="2" type="ORF">NBR_LOCUS6880</name>
</gene>
<dbReference type="OMA" id="HERNSTM"/>
<dbReference type="Proteomes" id="UP000271162">
    <property type="component" value="Unassembled WGS sequence"/>
</dbReference>
<dbReference type="InterPro" id="IPR001849">
    <property type="entry name" value="PH_domain"/>
</dbReference>
<dbReference type="AlphaFoldDB" id="A0A0N4XVN6"/>
<protein>
    <submittedName>
        <fullName evidence="4">Putative rhogef and pleckstrin domain protein (inferred by orthology to a S. mansoni protein)</fullName>
    </submittedName>
</protein>
<dbReference type="PROSITE" id="PS50003">
    <property type="entry name" value="PH_DOMAIN"/>
    <property type="match status" value="1"/>
</dbReference>
<dbReference type="PANTHER" id="PTHR45858:SF5">
    <property type="entry name" value="MOESIN_EZRIN_RADIXIN HOMOLOG 1"/>
    <property type="match status" value="1"/>
</dbReference>
<reference evidence="4" key="1">
    <citation type="submission" date="2017-02" db="UniProtKB">
        <authorList>
            <consortium name="WormBaseParasite"/>
        </authorList>
    </citation>
    <scope>IDENTIFICATION</scope>
</reference>
<name>A0A0N4XVN6_NIPBR</name>
<dbReference type="Pfam" id="PF00169">
    <property type="entry name" value="PH"/>
    <property type="match status" value="1"/>
</dbReference>
<dbReference type="InterPro" id="IPR051835">
    <property type="entry name" value="RAC1-GEF"/>
</dbReference>
<dbReference type="GO" id="GO:0005085">
    <property type="term" value="F:guanyl-nucleotide exchange factor activity"/>
    <property type="evidence" value="ECO:0007669"/>
    <property type="project" value="TreeGrafter"/>
</dbReference>
<evidence type="ECO:0000313" key="4">
    <source>
        <dbReference type="WBParaSite" id="NBR_0000687901-mRNA-1"/>
    </source>
</evidence>
<reference evidence="2 3" key="2">
    <citation type="submission" date="2018-11" db="EMBL/GenBank/DDBJ databases">
        <authorList>
            <consortium name="Pathogen Informatics"/>
        </authorList>
    </citation>
    <scope>NUCLEOTIDE SEQUENCE [LARGE SCALE GENOMIC DNA]</scope>
</reference>
<evidence type="ECO:0000313" key="2">
    <source>
        <dbReference type="EMBL" id="VDL70469.1"/>
    </source>
</evidence>
<dbReference type="EMBL" id="UYSL01019837">
    <property type="protein sequence ID" value="VDL70469.1"/>
    <property type="molecule type" value="Genomic_DNA"/>
</dbReference>
<dbReference type="SMART" id="SM00233">
    <property type="entry name" value="PH"/>
    <property type="match status" value="1"/>
</dbReference>
<organism evidence="4">
    <name type="scientific">Nippostrongylus brasiliensis</name>
    <name type="common">Rat hookworm</name>
    <dbReference type="NCBI Taxonomy" id="27835"/>
    <lineage>
        <taxon>Eukaryota</taxon>
        <taxon>Metazoa</taxon>
        <taxon>Ecdysozoa</taxon>
        <taxon>Nematoda</taxon>
        <taxon>Chromadorea</taxon>
        <taxon>Rhabditida</taxon>
        <taxon>Rhabditina</taxon>
        <taxon>Rhabditomorpha</taxon>
        <taxon>Strongyloidea</taxon>
        <taxon>Heligmosomidae</taxon>
        <taxon>Nippostrongylus</taxon>
    </lineage>
</organism>
<accession>A0A0N4XVN6</accession>
<dbReference type="STRING" id="27835.A0A0N4XVN6"/>
<feature type="domain" description="PH" evidence="1">
    <location>
        <begin position="264"/>
        <end position="361"/>
    </location>
</feature>
<proteinExistence type="predicted"/>
<dbReference type="Gene3D" id="2.30.29.30">
    <property type="entry name" value="Pleckstrin-homology domain (PH domain)/Phosphotyrosine-binding domain (PTB)"/>
    <property type="match status" value="1"/>
</dbReference>
<dbReference type="SUPFAM" id="SSF50729">
    <property type="entry name" value="PH domain-like"/>
    <property type="match status" value="1"/>
</dbReference>